<dbReference type="Pfam" id="PF03466">
    <property type="entry name" value="LysR_substrate"/>
    <property type="match status" value="1"/>
</dbReference>
<dbReference type="PANTHER" id="PTHR30537:SF5">
    <property type="entry name" value="HTH-TYPE TRANSCRIPTIONAL ACTIVATOR TTDR-RELATED"/>
    <property type="match status" value="1"/>
</dbReference>
<evidence type="ECO:0000256" key="1">
    <source>
        <dbReference type="ARBA" id="ARBA00009437"/>
    </source>
</evidence>
<dbReference type="SUPFAM" id="SSF53850">
    <property type="entry name" value="Periplasmic binding protein-like II"/>
    <property type="match status" value="1"/>
</dbReference>
<dbReference type="EMBL" id="JAMXQS010000005">
    <property type="protein sequence ID" value="MCO6050210.1"/>
    <property type="molecule type" value="Genomic_DNA"/>
</dbReference>
<dbReference type="Gene3D" id="1.10.10.10">
    <property type="entry name" value="Winged helix-like DNA-binding domain superfamily/Winged helix DNA-binding domain"/>
    <property type="match status" value="1"/>
</dbReference>
<dbReference type="Proteomes" id="UP001205906">
    <property type="component" value="Unassembled WGS sequence"/>
</dbReference>
<keyword evidence="2" id="KW-0805">Transcription regulation</keyword>
<name>A0ABT1C7P5_9HYPH</name>
<dbReference type="InterPro" id="IPR058163">
    <property type="entry name" value="LysR-type_TF_proteobact-type"/>
</dbReference>
<dbReference type="RefSeq" id="WP_252818659.1">
    <property type="nucleotide sequence ID" value="NZ_JAMXQS010000005.1"/>
</dbReference>
<dbReference type="PRINTS" id="PR00039">
    <property type="entry name" value="HTHLYSR"/>
</dbReference>
<dbReference type="InterPro" id="IPR005119">
    <property type="entry name" value="LysR_subst-bd"/>
</dbReference>
<dbReference type="PROSITE" id="PS50931">
    <property type="entry name" value="HTH_LYSR"/>
    <property type="match status" value="1"/>
</dbReference>
<reference evidence="6 7" key="1">
    <citation type="submission" date="2022-06" db="EMBL/GenBank/DDBJ databases">
        <title>Mesorhizobium sp. strain RP14 Genome sequencing and assembly.</title>
        <authorList>
            <person name="Kim I."/>
        </authorList>
    </citation>
    <scope>NUCLEOTIDE SEQUENCE [LARGE SCALE GENOMIC DNA]</scope>
    <source>
        <strain evidence="7">RP14(2022)</strain>
    </source>
</reference>
<comment type="caution">
    <text evidence="6">The sequence shown here is derived from an EMBL/GenBank/DDBJ whole genome shotgun (WGS) entry which is preliminary data.</text>
</comment>
<dbReference type="Pfam" id="PF00126">
    <property type="entry name" value="HTH_1"/>
    <property type="match status" value="1"/>
</dbReference>
<dbReference type="PANTHER" id="PTHR30537">
    <property type="entry name" value="HTH-TYPE TRANSCRIPTIONAL REGULATOR"/>
    <property type="match status" value="1"/>
</dbReference>
<evidence type="ECO:0000256" key="3">
    <source>
        <dbReference type="ARBA" id="ARBA00023125"/>
    </source>
</evidence>
<keyword evidence="7" id="KW-1185">Reference proteome</keyword>
<dbReference type="CDD" id="cd08422">
    <property type="entry name" value="PBP2_CrgA_like"/>
    <property type="match status" value="1"/>
</dbReference>
<keyword evidence="4" id="KW-0804">Transcription</keyword>
<organism evidence="6 7">
    <name type="scientific">Mesorhizobium liriopis</name>
    <dbReference type="NCBI Taxonomy" id="2953882"/>
    <lineage>
        <taxon>Bacteria</taxon>
        <taxon>Pseudomonadati</taxon>
        <taxon>Pseudomonadota</taxon>
        <taxon>Alphaproteobacteria</taxon>
        <taxon>Hyphomicrobiales</taxon>
        <taxon>Phyllobacteriaceae</taxon>
        <taxon>Mesorhizobium</taxon>
    </lineage>
</organism>
<evidence type="ECO:0000313" key="6">
    <source>
        <dbReference type="EMBL" id="MCO6050210.1"/>
    </source>
</evidence>
<dbReference type="SUPFAM" id="SSF46785">
    <property type="entry name" value="Winged helix' DNA-binding domain"/>
    <property type="match status" value="1"/>
</dbReference>
<protein>
    <submittedName>
        <fullName evidence="6">LysR family transcriptional regulator</fullName>
    </submittedName>
</protein>
<dbReference type="InterPro" id="IPR036390">
    <property type="entry name" value="WH_DNA-bd_sf"/>
</dbReference>
<keyword evidence="3" id="KW-0238">DNA-binding</keyword>
<evidence type="ECO:0000259" key="5">
    <source>
        <dbReference type="PROSITE" id="PS50931"/>
    </source>
</evidence>
<dbReference type="InterPro" id="IPR000847">
    <property type="entry name" value="LysR_HTH_N"/>
</dbReference>
<comment type="similarity">
    <text evidence="1">Belongs to the LysR transcriptional regulatory family.</text>
</comment>
<proteinExistence type="inferred from homology"/>
<evidence type="ECO:0000313" key="7">
    <source>
        <dbReference type="Proteomes" id="UP001205906"/>
    </source>
</evidence>
<dbReference type="Gene3D" id="3.40.190.290">
    <property type="match status" value="1"/>
</dbReference>
<evidence type="ECO:0000256" key="4">
    <source>
        <dbReference type="ARBA" id="ARBA00023163"/>
    </source>
</evidence>
<dbReference type="InterPro" id="IPR036388">
    <property type="entry name" value="WH-like_DNA-bd_sf"/>
</dbReference>
<feature type="domain" description="HTH lysR-type" evidence="5">
    <location>
        <begin position="1"/>
        <end position="59"/>
    </location>
</feature>
<sequence>MDRVDALRAFVRVVESGSFSKAARDLGIGQPYVSKTVAAIEARLGVQLLTRTSRALRVTPAGLDYYDSVRQLLDAFTAAEERVTSGQIAPSGLVRITSSPAFARMFVVPKLGEFRARYPEVMIEISVSGSQVDLIGQGMDVAIRIGQLADSSLTARRIGTMRMMTVASAEYVRERGRPERPADLVGHEKIAYVFHGEAIGWQFNSPDCELMVDSAGFFRTNDAEHLRGAVMAGLGVAHSGSWIFADALADGDVIELLSQYAPPPSPIHALSASGRRMPSRVRLFVDFLAEICAREPELRLER</sequence>
<gene>
    <name evidence="6" type="ORF">NGM99_10480</name>
</gene>
<evidence type="ECO:0000256" key="2">
    <source>
        <dbReference type="ARBA" id="ARBA00023015"/>
    </source>
</evidence>
<accession>A0ABT1C7P5</accession>